<dbReference type="InterPro" id="IPR036397">
    <property type="entry name" value="RNaseH_sf"/>
</dbReference>
<reference evidence="11" key="1">
    <citation type="journal article" date="2023" name="PhytoFront">
        <title>Draft Genome Resources of Seven Strains of Tilletia horrida, Causal Agent of Kernel Smut of Rice.</title>
        <authorList>
            <person name="Khanal S."/>
            <person name="Antony Babu S."/>
            <person name="Zhou X.G."/>
        </authorList>
    </citation>
    <scope>NUCLEOTIDE SEQUENCE</scope>
    <source>
        <strain evidence="11">TX3</strain>
    </source>
</reference>
<feature type="region of interest" description="Disordered" evidence="9">
    <location>
        <begin position="712"/>
        <end position="741"/>
    </location>
</feature>
<dbReference type="GO" id="GO:0000467">
    <property type="term" value="P:exonucleolytic trimming to generate mature 3'-end of 5.8S rRNA from tricistronic rRNA transcript (SSU-rRNA, 5.8S rRNA, LSU-rRNA)"/>
    <property type="evidence" value="ECO:0007669"/>
    <property type="project" value="InterPro"/>
</dbReference>
<evidence type="ECO:0000256" key="6">
    <source>
        <dbReference type="ARBA" id="ARBA00022839"/>
    </source>
</evidence>
<dbReference type="SUPFAM" id="SSF53098">
    <property type="entry name" value="Ribonuclease H-like"/>
    <property type="match status" value="1"/>
</dbReference>
<dbReference type="EMBL" id="JAPDMQ010000009">
    <property type="protein sequence ID" value="KAK0540690.1"/>
    <property type="molecule type" value="Genomic_DNA"/>
</dbReference>
<dbReference type="GO" id="GO:0071035">
    <property type="term" value="P:nuclear polyadenylation-dependent rRNA catabolic process"/>
    <property type="evidence" value="ECO:0007669"/>
    <property type="project" value="TreeGrafter"/>
</dbReference>
<feature type="region of interest" description="Disordered" evidence="9">
    <location>
        <begin position="621"/>
        <end position="657"/>
    </location>
</feature>
<dbReference type="InterPro" id="IPR002121">
    <property type="entry name" value="HRDC_dom"/>
</dbReference>
<dbReference type="InterPro" id="IPR044876">
    <property type="entry name" value="HRDC_dom_sf"/>
</dbReference>
<keyword evidence="5" id="KW-0271">Exosome</keyword>
<dbReference type="SMART" id="SM00474">
    <property type="entry name" value="35EXOc"/>
    <property type="match status" value="1"/>
</dbReference>
<feature type="region of interest" description="Disordered" evidence="9">
    <location>
        <begin position="759"/>
        <end position="819"/>
    </location>
</feature>
<dbReference type="InterPro" id="IPR012337">
    <property type="entry name" value="RNaseH-like_sf"/>
</dbReference>
<dbReference type="Pfam" id="PF00570">
    <property type="entry name" value="HRDC"/>
    <property type="match status" value="1"/>
</dbReference>
<gene>
    <name evidence="11" type="primary">RRP6</name>
    <name evidence="11" type="ORF">OC842_000365</name>
</gene>
<dbReference type="PANTHER" id="PTHR12124">
    <property type="entry name" value="POLYMYOSITIS/SCLERODERMA AUTOANTIGEN-RELATED"/>
    <property type="match status" value="1"/>
</dbReference>
<dbReference type="GO" id="GO:0000175">
    <property type="term" value="F:3'-5'-RNA exonuclease activity"/>
    <property type="evidence" value="ECO:0007669"/>
    <property type="project" value="InterPro"/>
</dbReference>
<feature type="region of interest" description="Disordered" evidence="9">
    <location>
        <begin position="129"/>
        <end position="179"/>
    </location>
</feature>
<evidence type="ECO:0000313" key="12">
    <source>
        <dbReference type="Proteomes" id="UP001176521"/>
    </source>
</evidence>
<comment type="subcellular location">
    <subcellularLocation>
        <location evidence="1">Nucleus</location>
    </subcellularLocation>
</comment>
<dbReference type="GO" id="GO:0071051">
    <property type="term" value="P:poly(A)-dependent snoRNA 3'-end processing"/>
    <property type="evidence" value="ECO:0007669"/>
    <property type="project" value="TreeGrafter"/>
</dbReference>
<evidence type="ECO:0000256" key="1">
    <source>
        <dbReference type="ARBA" id="ARBA00004123"/>
    </source>
</evidence>
<dbReference type="InterPro" id="IPR002562">
    <property type="entry name" value="3'-5'_exonuclease_dom"/>
</dbReference>
<dbReference type="Pfam" id="PF01612">
    <property type="entry name" value="DNA_pol_A_exo1"/>
    <property type="match status" value="1"/>
</dbReference>
<dbReference type="CDD" id="cd06147">
    <property type="entry name" value="Rrp6p_like_exo"/>
    <property type="match status" value="1"/>
</dbReference>
<dbReference type="GO" id="GO:0000176">
    <property type="term" value="C:nuclear exosome (RNase complex)"/>
    <property type="evidence" value="ECO:0007669"/>
    <property type="project" value="InterPro"/>
</dbReference>
<evidence type="ECO:0000256" key="5">
    <source>
        <dbReference type="ARBA" id="ARBA00022835"/>
    </source>
</evidence>
<dbReference type="GO" id="GO:0071038">
    <property type="term" value="P:TRAMP-dependent tRNA surveillance pathway"/>
    <property type="evidence" value="ECO:0007669"/>
    <property type="project" value="TreeGrafter"/>
</dbReference>
<feature type="compositionally biased region" description="Low complexity" evidence="9">
    <location>
        <begin position="152"/>
        <end position="169"/>
    </location>
</feature>
<dbReference type="GO" id="GO:0071039">
    <property type="term" value="P:nuclear polyadenylation-dependent CUT catabolic process"/>
    <property type="evidence" value="ECO:0007669"/>
    <property type="project" value="TreeGrafter"/>
</dbReference>
<keyword evidence="2" id="KW-0698">rRNA processing</keyword>
<keyword evidence="12" id="KW-1185">Reference proteome</keyword>
<evidence type="ECO:0000256" key="8">
    <source>
        <dbReference type="ARBA" id="ARBA00043957"/>
    </source>
</evidence>
<evidence type="ECO:0000256" key="7">
    <source>
        <dbReference type="ARBA" id="ARBA00023242"/>
    </source>
</evidence>
<dbReference type="SUPFAM" id="SSF47819">
    <property type="entry name" value="HRDC-like"/>
    <property type="match status" value="1"/>
</dbReference>
<dbReference type="PROSITE" id="PS50967">
    <property type="entry name" value="HRDC"/>
    <property type="match status" value="1"/>
</dbReference>
<name>A0AAN6GJG7_9BASI</name>
<dbReference type="Gene3D" id="3.30.420.10">
    <property type="entry name" value="Ribonuclease H-like superfamily/Ribonuclease H"/>
    <property type="match status" value="1"/>
</dbReference>
<dbReference type="InterPro" id="IPR012588">
    <property type="entry name" value="Exosome-assoc_fac_Rrp6_N"/>
</dbReference>
<feature type="compositionally biased region" description="Polar residues" evidence="9">
    <location>
        <begin position="909"/>
        <end position="925"/>
    </location>
</feature>
<feature type="domain" description="HRDC" evidence="10">
    <location>
        <begin position="528"/>
        <end position="608"/>
    </location>
</feature>
<keyword evidence="4" id="KW-0378">Hydrolase</keyword>
<feature type="compositionally biased region" description="Low complexity" evidence="9">
    <location>
        <begin position="838"/>
        <end position="856"/>
    </location>
</feature>
<feature type="compositionally biased region" description="Low complexity" evidence="9">
    <location>
        <begin position="1053"/>
        <end position="1063"/>
    </location>
</feature>
<dbReference type="GO" id="GO:0005730">
    <property type="term" value="C:nucleolus"/>
    <property type="evidence" value="ECO:0007669"/>
    <property type="project" value="TreeGrafter"/>
</dbReference>
<evidence type="ECO:0000256" key="3">
    <source>
        <dbReference type="ARBA" id="ARBA00022722"/>
    </source>
</evidence>
<dbReference type="Pfam" id="PF08066">
    <property type="entry name" value="PMC2NT"/>
    <property type="match status" value="1"/>
</dbReference>
<dbReference type="GO" id="GO:0071044">
    <property type="term" value="P:histone mRNA catabolic process"/>
    <property type="evidence" value="ECO:0007669"/>
    <property type="project" value="TreeGrafter"/>
</dbReference>
<dbReference type="SMART" id="SM00341">
    <property type="entry name" value="HRDC"/>
    <property type="match status" value="1"/>
</dbReference>
<evidence type="ECO:0000313" key="11">
    <source>
        <dbReference type="EMBL" id="KAK0540690.1"/>
    </source>
</evidence>
<feature type="compositionally biased region" description="Low complexity" evidence="9">
    <location>
        <begin position="720"/>
        <end position="740"/>
    </location>
</feature>
<feature type="compositionally biased region" description="Acidic residues" evidence="9">
    <location>
        <begin position="633"/>
        <end position="648"/>
    </location>
</feature>
<dbReference type="GO" id="GO:0071037">
    <property type="term" value="P:nuclear polyadenylation-dependent snRNA catabolic process"/>
    <property type="evidence" value="ECO:0007669"/>
    <property type="project" value="TreeGrafter"/>
</dbReference>
<dbReference type="Proteomes" id="UP001176521">
    <property type="component" value="Unassembled WGS sequence"/>
</dbReference>
<comment type="caution">
    <text evidence="11">The sequence shown here is derived from an EMBL/GenBank/DDBJ whole genome shotgun (WGS) entry which is preliminary data.</text>
</comment>
<dbReference type="GO" id="GO:0003727">
    <property type="term" value="F:single-stranded RNA binding"/>
    <property type="evidence" value="ECO:0007669"/>
    <property type="project" value="TreeGrafter"/>
</dbReference>
<dbReference type="PANTHER" id="PTHR12124:SF47">
    <property type="entry name" value="EXOSOME COMPONENT 10"/>
    <property type="match status" value="1"/>
</dbReference>
<feature type="region of interest" description="Disordered" evidence="9">
    <location>
        <begin position="227"/>
        <end position="247"/>
    </location>
</feature>
<proteinExistence type="inferred from homology"/>
<evidence type="ECO:0000256" key="9">
    <source>
        <dbReference type="SAM" id="MobiDB-lite"/>
    </source>
</evidence>
<dbReference type="Gene3D" id="1.10.150.80">
    <property type="entry name" value="HRDC domain"/>
    <property type="match status" value="1"/>
</dbReference>
<feature type="compositionally biased region" description="Polar residues" evidence="9">
    <location>
        <begin position="1071"/>
        <end position="1081"/>
    </location>
</feature>
<feature type="region of interest" description="Disordered" evidence="9">
    <location>
        <begin position="906"/>
        <end position="1081"/>
    </location>
</feature>
<sequence length="1081" mass="114331">MASSSRQKLDAGAGAGAGASPAQDVSGYLHAVQHALVPLTRTASQLPSASDLEFHRSLNPGLAATLDAHSHALVGIVNGLTSWIDPDSASATALTSASLQASLGGTVPRAIGDLVDSLLERADINLDEYEGKREPRPSAFTVVKGKDKQQKGAEQQQAQQLQLQNANGKGKAKQTTASPLPASILNALIKKPQRLFTTKPDNRSNIPWSRPLKFGKPHAAVPLAQAGANRPGGPDPQQIWKKPKTRQGMFCSEGDPEDNYYYTEILNATLPAHALEERTPVRTEPLNPEAPEAPTDAGPFTWVDTAEGIHALAAHLNEDRVTEIAIDLEHTSYRSFMGLTCLMQISTRWGDWIVDTLADAVRETAERLNEAFADPRKIKVLHGADHDILWMQRDLGLYVVGLFDTYQAAVILDYPMKGLAYLLERFCAFNADKRYQLADWRIRPLPKEMLYYAREDTHDLLYIYDCLRTELRTKTEDRTGAITAVFQRSKATAARTYAKDVWDEEGLSREGWKSLVVRYGHLNPTPNAQRQHWLVRALHRWRDEVARKEDESPKYVLSAQHLLSLASKAPRSPQETLNLIKAGPRELKARLGELTKLIVDEIEAFEKHARDQAEALKIAAMGGAKTQDKMEESSDEGEEEEEDEEEEAGEKVQRPDEVEDVDMFGIDAPAAASASATLPAASAASVSVRTAPLIEDVSTTLASSPQVASLSLWTGPPPATTSSSAATQEPMSAAASAPAVKPKRSLFSLPAGFSGKHLFGGGKAAAPPAPAPASTLASASNKQAADASRPAPQSTLFGALAGPASDKSGARAHGASASTEKASVIRAGLAAAVGGLLSGGRSSSSSLSRAAAGADSGDYETAEDNAASQQQQAAFGSAPSAPAPAIKMASGRTLSSVTQKLLSRGFYNGNASTTPVGTDTAAEPTSKQETRGEDPDLSAFGDLVQLKKRKEKTKGKKRGLDEVVESGPDEGTGVVGGAKKARTSESGSVVEGKKGGGFLKPFDLAKDASILDLPAPSSSSSTGGVAAPPGKANKRDGGGKKTKGGGSGGGPGPSSSSNNGFGPAPRKRNELSSGNRSGTFR</sequence>
<dbReference type="InterPro" id="IPR049559">
    <property type="entry name" value="Rrp6p-like_exo"/>
</dbReference>
<feature type="compositionally biased region" description="Basic residues" evidence="9">
    <location>
        <begin position="946"/>
        <end position="957"/>
    </location>
</feature>
<evidence type="ECO:0000256" key="2">
    <source>
        <dbReference type="ARBA" id="ARBA00022552"/>
    </source>
</evidence>
<evidence type="ECO:0000259" key="10">
    <source>
        <dbReference type="PROSITE" id="PS50967"/>
    </source>
</evidence>
<keyword evidence="3" id="KW-0540">Nuclease</keyword>
<accession>A0AAN6GJG7</accession>
<dbReference type="GO" id="GO:0071040">
    <property type="term" value="P:nuclear polyadenylation-dependent antisense transcript catabolic process"/>
    <property type="evidence" value="ECO:0007669"/>
    <property type="project" value="TreeGrafter"/>
</dbReference>
<feature type="compositionally biased region" description="Low complexity" evidence="9">
    <location>
        <begin position="866"/>
        <end position="885"/>
    </location>
</feature>
<organism evidence="11 12">
    <name type="scientific">Tilletia horrida</name>
    <dbReference type="NCBI Taxonomy" id="155126"/>
    <lineage>
        <taxon>Eukaryota</taxon>
        <taxon>Fungi</taxon>
        <taxon>Dikarya</taxon>
        <taxon>Basidiomycota</taxon>
        <taxon>Ustilaginomycotina</taxon>
        <taxon>Exobasidiomycetes</taxon>
        <taxon>Tilletiales</taxon>
        <taxon>Tilletiaceae</taxon>
        <taxon>Tilletia</taxon>
    </lineage>
</organism>
<dbReference type="GO" id="GO:0071036">
    <property type="term" value="P:nuclear polyadenylation-dependent snoRNA catabolic process"/>
    <property type="evidence" value="ECO:0007669"/>
    <property type="project" value="TreeGrafter"/>
</dbReference>
<dbReference type="AlphaFoldDB" id="A0AAN6GJG7"/>
<comment type="similarity">
    <text evidence="8">Belongs to the exosome component 10/RRP6 family.</text>
</comment>
<evidence type="ECO:0000256" key="4">
    <source>
        <dbReference type="ARBA" id="ARBA00022801"/>
    </source>
</evidence>
<protein>
    <submittedName>
        <fullName evidence="11">Exosome nuclease subunit</fullName>
    </submittedName>
</protein>
<dbReference type="InterPro" id="IPR045092">
    <property type="entry name" value="Rrp6-like"/>
</dbReference>
<keyword evidence="7" id="KW-0539">Nucleus</keyword>
<feature type="region of interest" description="Disordered" evidence="9">
    <location>
        <begin position="838"/>
        <end position="894"/>
    </location>
</feature>
<dbReference type="InterPro" id="IPR010997">
    <property type="entry name" value="HRDC-like_sf"/>
</dbReference>
<keyword evidence="6" id="KW-0269">Exonuclease</keyword>
<dbReference type="GO" id="GO:0000166">
    <property type="term" value="F:nucleotide binding"/>
    <property type="evidence" value="ECO:0007669"/>
    <property type="project" value="InterPro"/>
</dbReference>